<keyword evidence="6" id="KW-0472">Membrane</keyword>
<comment type="subcellular location">
    <subcellularLocation>
        <location evidence="1">Cell outer membrane</location>
        <topology evidence="1">Multi-pass membrane protein</topology>
    </subcellularLocation>
</comment>
<comment type="similarity">
    <text evidence="2">Belongs to the OmpP1/FadL family.</text>
</comment>
<dbReference type="eggNOG" id="COG2067">
    <property type="taxonomic scope" value="Bacteria"/>
</dbReference>
<evidence type="ECO:0000313" key="9">
    <source>
        <dbReference type="EMBL" id="EKY00894.1"/>
    </source>
</evidence>
<organism evidence="9 10">
    <name type="scientific">Porphyromonas catoniae F0037</name>
    <dbReference type="NCBI Taxonomy" id="1127696"/>
    <lineage>
        <taxon>Bacteria</taxon>
        <taxon>Pseudomonadati</taxon>
        <taxon>Bacteroidota</taxon>
        <taxon>Bacteroidia</taxon>
        <taxon>Bacteroidales</taxon>
        <taxon>Porphyromonadaceae</taxon>
        <taxon>Porphyromonas</taxon>
    </lineage>
</organism>
<evidence type="ECO:0000256" key="7">
    <source>
        <dbReference type="ARBA" id="ARBA00023237"/>
    </source>
</evidence>
<dbReference type="SUPFAM" id="SSF56935">
    <property type="entry name" value="Porins"/>
    <property type="match status" value="1"/>
</dbReference>
<keyword evidence="3" id="KW-1134">Transmembrane beta strand</keyword>
<keyword evidence="7" id="KW-0998">Cell outer membrane</keyword>
<evidence type="ECO:0000256" key="6">
    <source>
        <dbReference type="ARBA" id="ARBA00023136"/>
    </source>
</evidence>
<comment type="caution">
    <text evidence="9">The sequence shown here is derived from an EMBL/GenBank/DDBJ whole genome shotgun (WGS) entry which is preliminary data.</text>
</comment>
<dbReference type="STRING" id="1127696.HMPREF9134_01241"/>
<feature type="signal peptide" evidence="8">
    <location>
        <begin position="1"/>
        <end position="22"/>
    </location>
</feature>
<keyword evidence="5 8" id="KW-0732">Signal</keyword>
<dbReference type="PANTHER" id="PTHR35093:SF8">
    <property type="entry name" value="OUTER MEMBRANE PROTEIN NMB0088-RELATED"/>
    <property type="match status" value="1"/>
</dbReference>
<dbReference type="PATRIC" id="fig|1127696.3.peg.1119"/>
<keyword evidence="4" id="KW-0812">Transmembrane</keyword>
<dbReference type="GO" id="GO:0015483">
    <property type="term" value="F:long-chain fatty acid transporting porin activity"/>
    <property type="evidence" value="ECO:0007669"/>
    <property type="project" value="TreeGrafter"/>
</dbReference>
<name>L1NBL9_9PORP</name>
<dbReference type="RefSeq" id="WP_005467299.1">
    <property type="nucleotide sequence ID" value="NZ_KB291031.1"/>
</dbReference>
<evidence type="ECO:0000256" key="1">
    <source>
        <dbReference type="ARBA" id="ARBA00004571"/>
    </source>
</evidence>
<dbReference type="Proteomes" id="UP000010408">
    <property type="component" value="Unassembled WGS sequence"/>
</dbReference>
<protein>
    <submittedName>
        <fullName evidence="9">Outer membrane protein transport protein, Ompp1/FadL/TodX family</fullName>
    </submittedName>
</protein>
<dbReference type="InterPro" id="IPR005017">
    <property type="entry name" value="OMPP1/FadL/TodX"/>
</dbReference>
<dbReference type="HOGENOM" id="CLU_034649_0_0_10"/>
<evidence type="ECO:0000313" key="10">
    <source>
        <dbReference type="Proteomes" id="UP000010408"/>
    </source>
</evidence>
<reference evidence="9 10" key="1">
    <citation type="submission" date="2012-05" db="EMBL/GenBank/DDBJ databases">
        <authorList>
            <person name="Weinstock G."/>
            <person name="Sodergren E."/>
            <person name="Lobos E.A."/>
            <person name="Fulton L."/>
            <person name="Fulton R."/>
            <person name="Courtney L."/>
            <person name="Fronick C."/>
            <person name="O'Laughlin M."/>
            <person name="Godfrey J."/>
            <person name="Wilson R.M."/>
            <person name="Miner T."/>
            <person name="Farmer C."/>
            <person name="Delehaunty K."/>
            <person name="Cordes M."/>
            <person name="Minx P."/>
            <person name="Tomlinson C."/>
            <person name="Chen J."/>
            <person name="Wollam A."/>
            <person name="Pepin K.H."/>
            <person name="Bhonagiri V."/>
            <person name="Zhang X."/>
            <person name="Suruliraj S."/>
            <person name="Warren W."/>
            <person name="Mitreva M."/>
            <person name="Mardis E.R."/>
            <person name="Wilson R.K."/>
        </authorList>
    </citation>
    <scope>NUCLEOTIDE SEQUENCE [LARGE SCALE GENOMIC DNA]</scope>
    <source>
        <strain evidence="9 10">F0037</strain>
    </source>
</reference>
<dbReference type="AlphaFoldDB" id="L1NBL9"/>
<evidence type="ECO:0000256" key="2">
    <source>
        <dbReference type="ARBA" id="ARBA00008163"/>
    </source>
</evidence>
<sequence length="572" mass="62329">MTYKHKLLGVVALSLLPLALSAQSASEAFRLGSATDPTGSARYTALSGAMGAVGSDASSLVRNPAGISLYRGDNRLSLTLGVAQSNTRNSWYANSTRMEGKWRVPFEEFSYQRGTSRDTRGRLSFVFSIRNGGSFDRSFRAQATPGAGMVHSSLADYAAARTNNARYDYQAQHDADFTLSKLQSTTAFDNPRVPFISILGAGSGWISPDKDPRNPSKELQRYGSTYGSNNAPSYLAHPERLDLEIYERGNILNYDLALGIEATDALHFGIVGTLSSLDYDLTSYYTEGFNNSGRLFLRNQVSVSGFGAGLGLGALYEVAEGLRLGASLYTPTFYSMKSDFISYGEGIYGGKKGNVRTPSSAASSYVLRGPWRFGLSGAYVLGRSGILSVDYEYTTLGNLRITNPPEDRSYDSPADAGYEEDNAQLKGWYRGTHTLRAGAEVMLDPRFALRAGYRFTSSPVKDGMVKDGIAQQEAFVSGPVVHYSLPGAINSFSAGLGYRISPSVSLDVAYVYTHQDVKTFAFPYVNDYGNHFGLTPQQIKDQNVRPVNIDGAESINETRMRHKIAATVSFRF</sequence>
<dbReference type="GO" id="GO:0009279">
    <property type="term" value="C:cell outer membrane"/>
    <property type="evidence" value="ECO:0007669"/>
    <property type="project" value="UniProtKB-SubCell"/>
</dbReference>
<accession>L1NBL9</accession>
<evidence type="ECO:0000256" key="5">
    <source>
        <dbReference type="ARBA" id="ARBA00022729"/>
    </source>
</evidence>
<gene>
    <name evidence="9" type="ORF">HMPREF9134_01241</name>
</gene>
<evidence type="ECO:0000256" key="8">
    <source>
        <dbReference type="SAM" id="SignalP"/>
    </source>
</evidence>
<dbReference type="PANTHER" id="PTHR35093">
    <property type="entry name" value="OUTER MEMBRANE PROTEIN NMB0088-RELATED"/>
    <property type="match status" value="1"/>
</dbReference>
<feature type="chain" id="PRO_5003954973" evidence="8">
    <location>
        <begin position="23"/>
        <end position="572"/>
    </location>
</feature>
<dbReference type="Pfam" id="PF03349">
    <property type="entry name" value="Toluene_X"/>
    <property type="match status" value="1"/>
</dbReference>
<dbReference type="EMBL" id="AMEQ01000035">
    <property type="protein sequence ID" value="EKY00894.1"/>
    <property type="molecule type" value="Genomic_DNA"/>
</dbReference>
<dbReference type="Gene3D" id="2.40.160.60">
    <property type="entry name" value="Outer membrane protein transport protein (OMPP1/FadL/TodX)"/>
    <property type="match status" value="2"/>
</dbReference>
<evidence type="ECO:0000256" key="3">
    <source>
        <dbReference type="ARBA" id="ARBA00022452"/>
    </source>
</evidence>
<evidence type="ECO:0000256" key="4">
    <source>
        <dbReference type="ARBA" id="ARBA00022692"/>
    </source>
</evidence>
<proteinExistence type="inferred from homology"/>